<dbReference type="EMBL" id="HACG01046274">
    <property type="protein sequence ID" value="CEK93139.1"/>
    <property type="molecule type" value="Transcribed_RNA"/>
</dbReference>
<reference evidence="13" key="1">
    <citation type="submission" date="2014-12" db="EMBL/GenBank/DDBJ databases">
        <title>Insight into the proteome of Arion vulgaris.</title>
        <authorList>
            <person name="Aradska J."/>
            <person name="Bulat T."/>
            <person name="Smidak R."/>
            <person name="Sarate P."/>
            <person name="Gangsoo J."/>
            <person name="Sialana F."/>
            <person name="Bilban M."/>
            <person name="Lubec G."/>
        </authorList>
    </citation>
    <scope>NUCLEOTIDE SEQUENCE</scope>
    <source>
        <tissue evidence="13">Skin</tissue>
    </source>
</reference>
<proteinExistence type="inferred from homology"/>
<evidence type="ECO:0000256" key="3">
    <source>
        <dbReference type="ARBA" id="ARBA00026104"/>
    </source>
</evidence>
<dbReference type="PRINTS" id="PR00412">
    <property type="entry name" value="EPOXHYDRLASE"/>
</dbReference>
<comment type="catalytic activity">
    <reaction evidence="5">
        <text>a 1,2-diacyl-sn-glycerol + H2O = a 2-acylglycerol + a fatty acid + H(+)</text>
        <dbReference type="Rhea" id="RHEA:33275"/>
        <dbReference type="ChEBI" id="CHEBI:15377"/>
        <dbReference type="ChEBI" id="CHEBI:15378"/>
        <dbReference type="ChEBI" id="CHEBI:17389"/>
        <dbReference type="ChEBI" id="CHEBI:17815"/>
        <dbReference type="ChEBI" id="CHEBI:28868"/>
        <dbReference type="EC" id="3.1.1.116"/>
    </reaction>
</comment>
<evidence type="ECO:0000256" key="10">
    <source>
        <dbReference type="ARBA" id="ARBA00048513"/>
    </source>
</evidence>
<evidence type="ECO:0000256" key="5">
    <source>
        <dbReference type="ARBA" id="ARBA00043667"/>
    </source>
</evidence>
<evidence type="ECO:0000256" key="7">
    <source>
        <dbReference type="ARBA" id="ARBA00044064"/>
    </source>
</evidence>
<feature type="non-terminal residue" evidence="13">
    <location>
        <position position="1"/>
    </location>
</feature>
<evidence type="ECO:0000259" key="12">
    <source>
        <dbReference type="Pfam" id="PF00561"/>
    </source>
</evidence>
<dbReference type="PRINTS" id="PR00111">
    <property type="entry name" value="ABHYDROLASE"/>
</dbReference>
<keyword evidence="2" id="KW-0378">Hydrolase</keyword>
<dbReference type="PANTHER" id="PTHR46118:SF4">
    <property type="entry name" value="PROTEIN ABHD11"/>
    <property type="match status" value="1"/>
</dbReference>
<comment type="similarity">
    <text evidence="1">Belongs to the AB hydrolase superfamily.</text>
</comment>
<dbReference type="InterPro" id="IPR000073">
    <property type="entry name" value="AB_hydrolase_1"/>
</dbReference>
<comment type="catalytic activity">
    <reaction evidence="10">
        <text>1-octadecanoyl-2-(9Z-octadecenoyl)-sn-glycerol + H2O = 2-(9Z-octadecenoyl)-glycerol + octadecanoate + H(+)</text>
        <dbReference type="Rhea" id="RHEA:77103"/>
        <dbReference type="ChEBI" id="CHEBI:15377"/>
        <dbReference type="ChEBI" id="CHEBI:15378"/>
        <dbReference type="ChEBI" id="CHEBI:25629"/>
        <dbReference type="ChEBI" id="CHEBI:73990"/>
        <dbReference type="ChEBI" id="CHEBI:75468"/>
    </reaction>
</comment>
<dbReference type="Gene3D" id="3.40.50.1820">
    <property type="entry name" value="alpha/beta hydrolase"/>
    <property type="match status" value="1"/>
</dbReference>
<evidence type="ECO:0000256" key="2">
    <source>
        <dbReference type="ARBA" id="ARBA00022801"/>
    </source>
</evidence>
<dbReference type="InterPro" id="IPR029058">
    <property type="entry name" value="AB_hydrolase_fold"/>
</dbReference>
<evidence type="ECO:0000256" key="11">
    <source>
        <dbReference type="ARBA" id="ARBA00048919"/>
    </source>
</evidence>
<accession>A0A0B7BIG6</accession>
<comment type="catalytic activity">
    <reaction evidence="6">
        <text>a 1,3-diacyl-sn-glycerol + H2O = a 1-acyl-sn-glycerol + a fatty acid + H(+)</text>
        <dbReference type="Rhea" id="RHEA:38503"/>
        <dbReference type="ChEBI" id="CHEBI:15377"/>
        <dbReference type="ChEBI" id="CHEBI:15378"/>
        <dbReference type="ChEBI" id="CHEBI:28868"/>
        <dbReference type="ChEBI" id="CHEBI:64683"/>
        <dbReference type="ChEBI" id="CHEBI:77272"/>
    </reaction>
</comment>
<evidence type="ECO:0000256" key="1">
    <source>
        <dbReference type="ARBA" id="ARBA00008645"/>
    </source>
</evidence>
<protein>
    <recommendedName>
        <fullName evidence="7">sn-1-specific diacylglycerol lipase ABHD11</fullName>
        <ecNumber evidence="3">3.1.1.116</ecNumber>
    </recommendedName>
    <alternativeName>
        <fullName evidence="4">Alpha/beta hydrolase domain-containing protein 11</fullName>
    </alternativeName>
</protein>
<evidence type="ECO:0000256" key="6">
    <source>
        <dbReference type="ARBA" id="ARBA00043742"/>
    </source>
</evidence>
<sequence>QVGRLLYQEVIQASTEISDSMSSAKLFQTFTEFHRVKTWNTIMMCWKRKFSTSPTVGSSDIGLSYTTYPDKDNSIIDPKKKPIIFLHGLFGHKGNLHSVSKHLADDGRKVITYDARNHGDSEHTLEMNYHNMAEDLDGLLEDLSLSTAIVMGHSMGGKTAMNFSLTKPDKVSALIVADVNPGKGPGIDELVKYARAMKDVKIAAGTSLVQARQQAQIQLSSTVANRAVLQFLLTNLRQFEEGGVGWRNNLDAFLNSSSDIEGFPVQTSPFKKPTLFVFGENSEHYRVHDANKIRAIFPEAEITAIKDAGHFVHADQPLEFVRIVKQFLQKHDGSSS</sequence>
<comment type="catalytic activity">
    <reaction evidence="11">
        <text>1-octadecanoyl-2-(5Z,8Z,11Z,14Z-eicosatetraenoyl)-sn-glycerol + H2O = 2-(5Z,8Z,11Z,14Z-eicosatetraenoyl)-glycerol + octadecanoate + H(+)</text>
        <dbReference type="Rhea" id="RHEA:38507"/>
        <dbReference type="ChEBI" id="CHEBI:15377"/>
        <dbReference type="ChEBI" id="CHEBI:15378"/>
        <dbReference type="ChEBI" id="CHEBI:25629"/>
        <dbReference type="ChEBI" id="CHEBI:52392"/>
        <dbReference type="ChEBI" id="CHEBI:75728"/>
    </reaction>
</comment>
<name>A0A0B7BIG6_9EUPU</name>
<comment type="catalytic activity">
    <reaction evidence="9">
        <text>1,2-didecanoylglycerol + H2O = decanoylglycerol + decanoate + H(+)</text>
        <dbReference type="Rhea" id="RHEA:48596"/>
        <dbReference type="ChEBI" id="CHEBI:11152"/>
        <dbReference type="ChEBI" id="CHEBI:15377"/>
        <dbReference type="ChEBI" id="CHEBI:15378"/>
        <dbReference type="ChEBI" id="CHEBI:27689"/>
        <dbReference type="ChEBI" id="CHEBI:90605"/>
    </reaction>
</comment>
<evidence type="ECO:0000256" key="9">
    <source>
        <dbReference type="ARBA" id="ARBA00048504"/>
    </source>
</evidence>
<dbReference type="GO" id="GO:0052689">
    <property type="term" value="F:carboxylic ester hydrolase activity"/>
    <property type="evidence" value="ECO:0007669"/>
    <property type="project" value="TreeGrafter"/>
</dbReference>
<feature type="domain" description="AB hydrolase-1" evidence="12">
    <location>
        <begin position="81"/>
        <end position="187"/>
    </location>
</feature>
<dbReference type="GO" id="GO:0005739">
    <property type="term" value="C:mitochondrion"/>
    <property type="evidence" value="ECO:0007669"/>
    <property type="project" value="TreeGrafter"/>
</dbReference>
<evidence type="ECO:0000256" key="4">
    <source>
        <dbReference type="ARBA" id="ARBA00042703"/>
    </source>
</evidence>
<dbReference type="InterPro" id="IPR000639">
    <property type="entry name" value="Epox_hydrolase-like"/>
</dbReference>
<dbReference type="EC" id="3.1.1.116" evidence="3"/>
<comment type="catalytic activity">
    <reaction evidence="8">
        <text>1-octadecanoyl-2-(4Z,7Z,10Z,13Z,16Z,19Z-docosahexaenoyl)-sn-glycerol + H2O = 2-(4Z,7Z,10Z,13Z,16Z,19Z-docosahexaenoyl)-glycerol + octadecanoate + H(+)</text>
        <dbReference type="Rhea" id="RHEA:77107"/>
        <dbReference type="ChEBI" id="CHEBI:15377"/>
        <dbReference type="ChEBI" id="CHEBI:15378"/>
        <dbReference type="ChEBI" id="CHEBI:25629"/>
        <dbReference type="ChEBI" id="CHEBI:77129"/>
        <dbReference type="ChEBI" id="CHEBI:186738"/>
    </reaction>
</comment>
<evidence type="ECO:0000256" key="8">
    <source>
        <dbReference type="ARBA" id="ARBA00048283"/>
    </source>
</evidence>
<dbReference type="Pfam" id="PF00561">
    <property type="entry name" value="Abhydrolase_1"/>
    <property type="match status" value="1"/>
</dbReference>
<dbReference type="AlphaFoldDB" id="A0A0B7BIG6"/>
<evidence type="ECO:0000313" key="13">
    <source>
        <dbReference type="EMBL" id="CEK93139.1"/>
    </source>
</evidence>
<organism evidence="13">
    <name type="scientific">Arion vulgaris</name>
    <dbReference type="NCBI Taxonomy" id="1028688"/>
    <lineage>
        <taxon>Eukaryota</taxon>
        <taxon>Metazoa</taxon>
        <taxon>Spiralia</taxon>
        <taxon>Lophotrochozoa</taxon>
        <taxon>Mollusca</taxon>
        <taxon>Gastropoda</taxon>
        <taxon>Heterobranchia</taxon>
        <taxon>Euthyneura</taxon>
        <taxon>Panpulmonata</taxon>
        <taxon>Eupulmonata</taxon>
        <taxon>Stylommatophora</taxon>
        <taxon>Helicina</taxon>
        <taxon>Arionoidea</taxon>
        <taxon>Arionidae</taxon>
        <taxon>Arion</taxon>
    </lineage>
</organism>
<gene>
    <name evidence="13" type="primary">ORF192294</name>
</gene>
<dbReference type="SUPFAM" id="SSF53474">
    <property type="entry name" value="alpha/beta-Hydrolases"/>
    <property type="match status" value="1"/>
</dbReference>
<dbReference type="PANTHER" id="PTHR46118">
    <property type="entry name" value="PROTEIN ABHD11"/>
    <property type="match status" value="1"/>
</dbReference>